<reference evidence="6" key="1">
    <citation type="journal article" date="2019" name="Int. J. Syst. Evol. Microbiol.">
        <title>The Global Catalogue of Microorganisms (GCM) 10K type strain sequencing project: providing services to taxonomists for standard genome sequencing and annotation.</title>
        <authorList>
            <consortium name="The Broad Institute Genomics Platform"/>
            <consortium name="The Broad Institute Genome Sequencing Center for Infectious Disease"/>
            <person name="Wu L."/>
            <person name="Ma J."/>
        </authorList>
    </citation>
    <scope>NUCLEOTIDE SEQUENCE [LARGE SCALE GENOMIC DNA]</scope>
    <source>
        <strain evidence="6">CGMCC 1.12237</strain>
    </source>
</reference>
<evidence type="ECO:0000256" key="2">
    <source>
        <dbReference type="SAM" id="MobiDB-lite"/>
    </source>
</evidence>
<comment type="caution">
    <text evidence="5">The sequence shown here is derived from an EMBL/GenBank/DDBJ whole genome shotgun (WGS) entry which is preliminary data.</text>
</comment>
<feature type="domain" description="Replicative helicase loading/DNA remodeling protein DnaB N-terminal winged helix" evidence="4">
    <location>
        <begin position="9"/>
        <end position="269"/>
    </location>
</feature>
<accession>A0ABW0LF41</accession>
<dbReference type="InterPro" id="IPR034829">
    <property type="entry name" value="DnaD-like_sf"/>
</dbReference>
<evidence type="ECO:0000256" key="1">
    <source>
        <dbReference type="ARBA" id="ARBA00093462"/>
    </source>
</evidence>
<dbReference type="RefSeq" id="WP_382349130.1">
    <property type="nucleotide sequence ID" value="NZ_JBHSMC010000005.1"/>
</dbReference>
<gene>
    <name evidence="5" type="ORF">ACFPM4_06270</name>
</gene>
<dbReference type="EMBL" id="JBHSMC010000005">
    <property type="protein sequence ID" value="MFC5464364.1"/>
    <property type="molecule type" value="Genomic_DNA"/>
</dbReference>
<keyword evidence="6" id="KW-1185">Reference proteome</keyword>
<evidence type="ECO:0000259" key="4">
    <source>
        <dbReference type="Pfam" id="PF25888"/>
    </source>
</evidence>
<comment type="similarity">
    <text evidence="1">Belongs to the DnaB/DnaD family.</text>
</comment>
<sequence>MKQYWNEVQPVDSFTITMNGILHSHDLKIITTLYQPLMGPICTSFYITLFNKIENNRIWSEEWNHYHLMNELSINLEEIYHARLKLEGIGLLNTYIKNEEQSRSFIYELNPPLSADEFFSDGMLNIYLYQKLGQSHFSRLKRGLSDNKLDTEQFHNITRDFQDVFESLGASSLTNIDVREVKALEEGKEFFRREKASFIEIAESEFDFDLLFSGLSEVMVPRKLFTKEVRAAIAKLAYLYSINAVDMKKIVLSSLTAEQEIDIEEMRKAARDWFQVEHDGKLPQLVDRSQPVFNRESLQPPVTQEDRLIAYLESISPRQFLIDLGEGTEPSMSDLQAIEEVMFQQKLPPGVINVMIHYVMLKTDMKLSKSYLEKIASHWARKKVTTVKEAMELALKEHRQYQEWANSKKESTQKRKKAIRTEQLPDWFMASQNQATPAQQEETTTDFAERRRRLEAIQQKYKKNGGEKGGTN</sequence>
<feature type="domain" description="DnaB/C C-terminal" evidence="3">
    <location>
        <begin position="330"/>
        <end position="392"/>
    </location>
</feature>
<evidence type="ECO:0000313" key="6">
    <source>
        <dbReference type="Proteomes" id="UP001596147"/>
    </source>
</evidence>
<protein>
    <submittedName>
        <fullName evidence="5">Replication initiation and membrane attachment family protein</fullName>
    </submittedName>
</protein>
<dbReference type="Pfam" id="PF07261">
    <property type="entry name" value="DnaB_2"/>
    <property type="match status" value="1"/>
</dbReference>
<organism evidence="5 6">
    <name type="scientific">Lederbergia graminis</name>
    <dbReference type="NCBI Taxonomy" id="735518"/>
    <lineage>
        <taxon>Bacteria</taxon>
        <taxon>Bacillati</taxon>
        <taxon>Bacillota</taxon>
        <taxon>Bacilli</taxon>
        <taxon>Bacillales</taxon>
        <taxon>Bacillaceae</taxon>
        <taxon>Lederbergia</taxon>
    </lineage>
</organism>
<feature type="compositionally biased region" description="Low complexity" evidence="2">
    <location>
        <begin position="432"/>
        <end position="442"/>
    </location>
</feature>
<proteinExistence type="inferred from homology"/>
<dbReference type="Pfam" id="PF25888">
    <property type="entry name" value="WHD_DnaB"/>
    <property type="match status" value="1"/>
</dbReference>
<dbReference type="Gene3D" id="1.10.10.630">
    <property type="entry name" value="DnaD domain-like"/>
    <property type="match status" value="1"/>
</dbReference>
<dbReference type="InterPro" id="IPR006343">
    <property type="entry name" value="DnaB/C_C"/>
</dbReference>
<evidence type="ECO:0000259" key="3">
    <source>
        <dbReference type="Pfam" id="PF07261"/>
    </source>
</evidence>
<dbReference type="Proteomes" id="UP001596147">
    <property type="component" value="Unassembled WGS sequence"/>
</dbReference>
<dbReference type="InterPro" id="IPR058660">
    <property type="entry name" value="WHD_DnaB"/>
</dbReference>
<name>A0ABW0LF41_9BACI</name>
<evidence type="ECO:0000313" key="5">
    <source>
        <dbReference type="EMBL" id="MFC5464364.1"/>
    </source>
</evidence>
<feature type="region of interest" description="Disordered" evidence="2">
    <location>
        <begin position="425"/>
        <end position="472"/>
    </location>
</feature>